<dbReference type="SUPFAM" id="SSF54523">
    <property type="entry name" value="Pili subunits"/>
    <property type="match status" value="1"/>
</dbReference>
<organism evidence="3 4">
    <name type="scientific">Ralstonia thomasii</name>
    <dbReference type="NCBI Taxonomy" id="3058596"/>
    <lineage>
        <taxon>Bacteria</taxon>
        <taxon>Pseudomonadati</taxon>
        <taxon>Pseudomonadota</taxon>
        <taxon>Betaproteobacteria</taxon>
        <taxon>Burkholderiales</taxon>
        <taxon>Burkholderiaceae</taxon>
        <taxon>Ralstonia</taxon>
    </lineage>
</organism>
<evidence type="ECO:0000259" key="2">
    <source>
        <dbReference type="Pfam" id="PF08805"/>
    </source>
</evidence>
<evidence type="ECO:0000256" key="1">
    <source>
        <dbReference type="SAM" id="Phobius"/>
    </source>
</evidence>
<comment type="caution">
    <text evidence="3">The sequence shown here is derived from an EMBL/GenBank/DDBJ whole genome shotgun (WGS) entry which is preliminary data.</text>
</comment>
<evidence type="ECO:0000313" key="4">
    <source>
        <dbReference type="Proteomes" id="UP001189773"/>
    </source>
</evidence>
<feature type="transmembrane region" description="Helical" evidence="1">
    <location>
        <begin position="29"/>
        <end position="49"/>
    </location>
</feature>
<evidence type="ECO:0000313" key="3">
    <source>
        <dbReference type="EMBL" id="CAJ0807002.1"/>
    </source>
</evidence>
<dbReference type="Gene3D" id="3.30.1690.10">
    <property type="entry name" value="TcpA-like pilin"/>
    <property type="match status" value="1"/>
</dbReference>
<keyword evidence="1" id="KW-0472">Membrane</keyword>
<accession>A0ABN9JFB9</accession>
<dbReference type="EMBL" id="CATZAR010000023">
    <property type="protein sequence ID" value="CAJ0807002.1"/>
    <property type="molecule type" value="Genomic_DNA"/>
</dbReference>
<reference evidence="3 4" key="1">
    <citation type="submission" date="2023-07" db="EMBL/GenBank/DDBJ databases">
        <authorList>
            <person name="Peeters C."/>
        </authorList>
    </citation>
    <scope>NUCLEOTIDE SEQUENCE [LARGE SCALE GENOMIC DNA]</scope>
    <source>
        <strain evidence="3 4">LMG 18095</strain>
    </source>
</reference>
<dbReference type="RefSeq" id="WP_316852203.1">
    <property type="nucleotide sequence ID" value="NZ_CATZAR010000023.1"/>
</dbReference>
<sequence>MHFHLLNHRRTAHGAKLARVRKQAGFNMVELGLVLVIITLALVGIIMYFSTNSVASQSQSLAANLTTIAGNVKQSYQGNYVNVSNTALTSGGFFKKLASINATGATPTVTLGGGTLTVAPGTVNTANDSAQYTITQLPDDSCIPLISSMSKSVAYLSIAPNGGTASVVKAVGASADPSKISCSNDNNTLVYKVL</sequence>
<dbReference type="InterPro" id="IPR014911">
    <property type="entry name" value="PilS_N"/>
</dbReference>
<dbReference type="Pfam" id="PF08805">
    <property type="entry name" value="PilS"/>
    <property type="match status" value="1"/>
</dbReference>
<dbReference type="Proteomes" id="UP001189773">
    <property type="component" value="Unassembled WGS sequence"/>
</dbReference>
<keyword evidence="4" id="KW-1185">Reference proteome</keyword>
<keyword evidence="1" id="KW-1133">Transmembrane helix</keyword>
<feature type="domain" description="Type 4 secretion system PilS N-terminal" evidence="2">
    <location>
        <begin position="57"/>
        <end position="191"/>
    </location>
</feature>
<dbReference type="InterPro" id="IPR045584">
    <property type="entry name" value="Pilin-like"/>
</dbReference>
<proteinExistence type="predicted"/>
<name>A0ABN9JFB9_9RALS</name>
<keyword evidence="1" id="KW-0812">Transmembrane</keyword>
<protein>
    <recommendedName>
        <fullName evidence="2">Type 4 secretion system PilS N-terminal domain-containing protein</fullName>
    </recommendedName>
</protein>
<gene>
    <name evidence="3" type="ORF">LMG18095_04535</name>
</gene>